<dbReference type="EMBL" id="BAAAZU010000004">
    <property type="protein sequence ID" value="GAA3917580.1"/>
    <property type="molecule type" value="Genomic_DNA"/>
</dbReference>
<dbReference type="RefSeq" id="WP_344758728.1">
    <property type="nucleotide sequence ID" value="NZ_BAAAZU010000004.1"/>
</dbReference>
<organism evidence="2 3">
    <name type="scientific">Luteimonas lutimaris</name>
    <dbReference type="NCBI Taxonomy" id="698645"/>
    <lineage>
        <taxon>Bacteria</taxon>
        <taxon>Pseudomonadati</taxon>
        <taxon>Pseudomonadota</taxon>
        <taxon>Gammaproteobacteria</taxon>
        <taxon>Lysobacterales</taxon>
        <taxon>Lysobacteraceae</taxon>
        <taxon>Luteimonas</taxon>
    </lineage>
</organism>
<keyword evidence="3" id="KW-1185">Reference proteome</keyword>
<comment type="caution">
    <text evidence="2">The sequence shown here is derived from an EMBL/GenBank/DDBJ whole genome shotgun (WGS) entry which is preliminary data.</text>
</comment>
<sequence length="144" mass="14971">MNRKLHNSMLAFSAAGVMLALTLMASGPAPSGQDAPASLAAVVVHAPDIGADALELNIEARARQLEEDLDQSASLGDTIASVVSFAATVSTEAALGAAIDATSDQADARREAAREKRRHARQVRGALAVPYFSFAQGLRRGSRS</sequence>
<protein>
    <submittedName>
        <fullName evidence="2">Uncharacterized protein</fullName>
    </submittedName>
</protein>
<feature type="chain" id="PRO_5047242975" evidence="1">
    <location>
        <begin position="26"/>
        <end position="144"/>
    </location>
</feature>
<gene>
    <name evidence="2" type="ORF">GCM10022229_08700</name>
</gene>
<dbReference type="Proteomes" id="UP001501727">
    <property type="component" value="Unassembled WGS sequence"/>
</dbReference>
<keyword evidence="1" id="KW-0732">Signal</keyword>
<evidence type="ECO:0000313" key="2">
    <source>
        <dbReference type="EMBL" id="GAA3917580.1"/>
    </source>
</evidence>
<feature type="signal peptide" evidence="1">
    <location>
        <begin position="1"/>
        <end position="25"/>
    </location>
</feature>
<accession>A0ABP7MD39</accession>
<proteinExistence type="predicted"/>
<name>A0ABP7MD39_9GAMM</name>
<evidence type="ECO:0000313" key="3">
    <source>
        <dbReference type="Proteomes" id="UP001501727"/>
    </source>
</evidence>
<reference evidence="3" key="1">
    <citation type="journal article" date="2019" name="Int. J. Syst. Evol. Microbiol.">
        <title>The Global Catalogue of Microorganisms (GCM) 10K type strain sequencing project: providing services to taxonomists for standard genome sequencing and annotation.</title>
        <authorList>
            <consortium name="The Broad Institute Genomics Platform"/>
            <consortium name="The Broad Institute Genome Sequencing Center for Infectious Disease"/>
            <person name="Wu L."/>
            <person name="Ma J."/>
        </authorList>
    </citation>
    <scope>NUCLEOTIDE SEQUENCE [LARGE SCALE GENOMIC DNA]</scope>
    <source>
        <strain evidence="3">JCM 16916</strain>
    </source>
</reference>
<evidence type="ECO:0000256" key="1">
    <source>
        <dbReference type="SAM" id="SignalP"/>
    </source>
</evidence>